<accession>A0A1V0SFL9</accession>
<evidence type="ECO:0000313" key="1">
    <source>
        <dbReference type="EMBL" id="ARF10515.1"/>
    </source>
</evidence>
<sequence>MTKYSFIINKKRLEFIENTSLENCIRAYRSKFHNYIWFKNESPDIANCLSSILTTHEYITDDSDILEKTLELMKNLKLDVIKINMTDGNKSDFFNSCKRYIYLYQQNNEYKCGFLYVNNKNYYMITDLEQEYIYFREIRTMSFIIPKLDPDFIELYANCITRNEYREFDIHIIQLDEQKAFILYNIIKASKKLSDIQNIIKYLSMANNIEILFSIGHSKILSKYQNILKKYLIDITSNYLRSIKSVIDSDMFLDIYFNKIITLADYKHIPGGYYRCNGDTNDYLDYYFYYMHETYDSKRLFYFNKFEKILTCNICCNNITVQLEKLFTNFLNDVCKKYNYSNIEPRFHKVNANNNNYKTIKFYNERKIYFPKYYLTDINHNEVNHKENVNTFILKNWKYTFAKYIQNISILQKYNT</sequence>
<name>A0A1V0SFL9_9VIRU</name>
<proteinExistence type="predicted"/>
<dbReference type="EMBL" id="KY684104">
    <property type="protein sequence ID" value="ARF10515.1"/>
    <property type="molecule type" value="Genomic_DNA"/>
</dbReference>
<organism evidence="1">
    <name type="scientific">Hokovirus HKV1</name>
    <dbReference type="NCBI Taxonomy" id="1977638"/>
    <lineage>
        <taxon>Viruses</taxon>
        <taxon>Varidnaviria</taxon>
        <taxon>Bamfordvirae</taxon>
        <taxon>Nucleocytoviricota</taxon>
        <taxon>Megaviricetes</taxon>
        <taxon>Imitervirales</taxon>
        <taxon>Mimiviridae</taxon>
        <taxon>Klosneuvirinae</taxon>
        <taxon>Hokovirus</taxon>
    </lineage>
</organism>
<reference evidence="1" key="1">
    <citation type="journal article" date="2017" name="Science">
        <title>Giant viruses with an expanded complement of translation system components.</title>
        <authorList>
            <person name="Schulz F."/>
            <person name="Yutin N."/>
            <person name="Ivanova N.N."/>
            <person name="Ortega D.R."/>
            <person name="Lee T.K."/>
            <person name="Vierheilig J."/>
            <person name="Daims H."/>
            <person name="Horn M."/>
            <person name="Wagner M."/>
            <person name="Jensen G.J."/>
            <person name="Kyrpides N.C."/>
            <person name="Koonin E.V."/>
            <person name="Woyke T."/>
        </authorList>
    </citation>
    <scope>NUCLEOTIDE SEQUENCE</scope>
    <source>
        <strain evidence="1">HKV1</strain>
    </source>
</reference>
<gene>
    <name evidence="1" type="ORF">Hokovirus_2_42</name>
</gene>
<protein>
    <submittedName>
        <fullName evidence="1">Uncharacterized protein</fullName>
    </submittedName>
</protein>